<dbReference type="Proteomes" id="UP000177625">
    <property type="component" value="Unassembled WGS sequence"/>
</dbReference>
<dbReference type="InterPro" id="IPR022198">
    <property type="entry name" value="DUF3723"/>
</dbReference>
<accession>A0A1E1MWN0</accession>
<dbReference type="EMBL" id="FJVC01000776">
    <property type="protein sequence ID" value="CZT53457.1"/>
    <property type="molecule type" value="Genomic_DNA"/>
</dbReference>
<protein>
    <submittedName>
        <fullName evidence="1">Uncharacterized protein</fullName>
    </submittedName>
</protein>
<dbReference type="AlphaFoldDB" id="A0A1E1MWN0"/>
<gene>
    <name evidence="1" type="ORF">RSE6_15038</name>
</gene>
<sequence length="93" mass="10553">MGSGELCPELIDPAKRADITRNLLSYEELILSLYILIKDIRYLKYPANHLSRLLPASRLRNTSGYWVLIRLSQSAAAGGTYLPTRIFDSKDRV</sequence>
<reference evidence="2" key="1">
    <citation type="submission" date="2016-03" db="EMBL/GenBank/DDBJ databases">
        <authorList>
            <person name="Guldener U."/>
        </authorList>
    </citation>
    <scope>NUCLEOTIDE SEQUENCE [LARGE SCALE GENOMIC DNA]</scope>
</reference>
<name>A0A1E1MWN0_RHYSE</name>
<evidence type="ECO:0000313" key="1">
    <source>
        <dbReference type="EMBL" id="CZT53457.1"/>
    </source>
</evidence>
<keyword evidence="2" id="KW-1185">Reference proteome</keyword>
<proteinExistence type="predicted"/>
<evidence type="ECO:0000313" key="2">
    <source>
        <dbReference type="Proteomes" id="UP000177625"/>
    </source>
</evidence>
<dbReference type="Pfam" id="PF12520">
    <property type="entry name" value="DUF3723"/>
    <property type="match status" value="1"/>
</dbReference>
<organism evidence="1 2">
    <name type="scientific">Rhynchosporium secalis</name>
    <name type="common">Barley scald fungus</name>
    <dbReference type="NCBI Taxonomy" id="38038"/>
    <lineage>
        <taxon>Eukaryota</taxon>
        <taxon>Fungi</taxon>
        <taxon>Dikarya</taxon>
        <taxon>Ascomycota</taxon>
        <taxon>Pezizomycotina</taxon>
        <taxon>Leotiomycetes</taxon>
        <taxon>Helotiales</taxon>
        <taxon>Ploettnerulaceae</taxon>
        <taxon>Rhynchosporium</taxon>
    </lineage>
</organism>